<gene>
    <name evidence="1" type="ORF">BpHYR1_033232</name>
</gene>
<evidence type="ECO:0000313" key="2">
    <source>
        <dbReference type="Proteomes" id="UP000276133"/>
    </source>
</evidence>
<dbReference type="AlphaFoldDB" id="A0A3M7QUK8"/>
<sequence length="113" mass="13654">MIKKIQLNFLFLKKNDKTFGIDAKKYLRYIIINIKKIKNLSFLNFDSETNTNTNTGNINDQINYQYFNWLNIFVFFSLFSNIKRLSFLSLAQLKINKMLLWCDYFFITQFDCD</sequence>
<organism evidence="1 2">
    <name type="scientific">Brachionus plicatilis</name>
    <name type="common">Marine rotifer</name>
    <name type="synonym">Brachionus muelleri</name>
    <dbReference type="NCBI Taxonomy" id="10195"/>
    <lineage>
        <taxon>Eukaryota</taxon>
        <taxon>Metazoa</taxon>
        <taxon>Spiralia</taxon>
        <taxon>Gnathifera</taxon>
        <taxon>Rotifera</taxon>
        <taxon>Eurotatoria</taxon>
        <taxon>Monogononta</taxon>
        <taxon>Pseudotrocha</taxon>
        <taxon>Ploima</taxon>
        <taxon>Brachionidae</taxon>
        <taxon>Brachionus</taxon>
    </lineage>
</organism>
<evidence type="ECO:0000313" key="1">
    <source>
        <dbReference type="EMBL" id="RNA14668.1"/>
    </source>
</evidence>
<reference evidence="1 2" key="1">
    <citation type="journal article" date="2018" name="Sci. Rep.">
        <title>Genomic signatures of local adaptation to the degree of environmental predictability in rotifers.</title>
        <authorList>
            <person name="Franch-Gras L."/>
            <person name="Hahn C."/>
            <person name="Garcia-Roger E.M."/>
            <person name="Carmona M.J."/>
            <person name="Serra M."/>
            <person name="Gomez A."/>
        </authorList>
    </citation>
    <scope>NUCLEOTIDE SEQUENCE [LARGE SCALE GENOMIC DNA]</scope>
    <source>
        <strain evidence="1">HYR1</strain>
    </source>
</reference>
<keyword evidence="2" id="KW-1185">Reference proteome</keyword>
<accession>A0A3M7QUK8</accession>
<dbReference type="Proteomes" id="UP000276133">
    <property type="component" value="Unassembled WGS sequence"/>
</dbReference>
<proteinExistence type="predicted"/>
<comment type="caution">
    <text evidence="1">The sequence shown here is derived from an EMBL/GenBank/DDBJ whole genome shotgun (WGS) entry which is preliminary data.</text>
</comment>
<dbReference type="EMBL" id="REGN01005136">
    <property type="protein sequence ID" value="RNA14668.1"/>
    <property type="molecule type" value="Genomic_DNA"/>
</dbReference>
<protein>
    <submittedName>
        <fullName evidence="1">Uncharacterized protein</fullName>
    </submittedName>
</protein>
<name>A0A3M7QUK8_BRAPC</name>